<evidence type="ECO:0000313" key="2">
    <source>
        <dbReference type="Proteomes" id="UP000233440"/>
    </source>
</evidence>
<dbReference type="OrthoDB" id="8451539at2"/>
<proteinExistence type="predicted"/>
<keyword evidence="2" id="KW-1185">Reference proteome</keyword>
<dbReference type="AlphaFoldDB" id="A0A2N3LKT1"/>
<sequence length="71" mass="8285">MKRYFWNILVSIDQFFNTVFGGDPDETISSRMGKHLAKHDCPFCNLVCKFLNLFQKDHCVKSIEKDEGLPM</sequence>
<dbReference type="Proteomes" id="UP000233440">
    <property type="component" value="Unassembled WGS sequence"/>
</dbReference>
<dbReference type="RefSeq" id="WP_101353808.1">
    <property type="nucleotide sequence ID" value="NZ_PIQO01000005.1"/>
</dbReference>
<comment type="caution">
    <text evidence="1">The sequence shown here is derived from an EMBL/GenBank/DDBJ whole genome shotgun (WGS) entry which is preliminary data.</text>
</comment>
<reference evidence="1 2" key="1">
    <citation type="submission" date="2017-11" db="EMBL/GenBank/DDBJ databases">
        <title>Bacillus camelliae sp. nov., isolated from pu'er tea.</title>
        <authorList>
            <person name="Niu L."/>
        </authorList>
    </citation>
    <scope>NUCLEOTIDE SEQUENCE [LARGE SCALE GENOMIC DNA]</scope>
    <source>
        <strain evidence="1 2">7578-1</strain>
    </source>
</reference>
<accession>A0A2N3LKT1</accession>
<gene>
    <name evidence="1" type="ORF">CWO92_08605</name>
</gene>
<dbReference type="EMBL" id="PIQO01000005">
    <property type="protein sequence ID" value="PKR85252.1"/>
    <property type="molecule type" value="Genomic_DNA"/>
</dbReference>
<protein>
    <submittedName>
        <fullName evidence="1">Uncharacterized protein</fullName>
    </submittedName>
</protein>
<name>A0A2N3LKT1_9BACI</name>
<organism evidence="1 2">
    <name type="scientific">Heyndrickxia camelliae</name>
    <dbReference type="NCBI Taxonomy" id="1707093"/>
    <lineage>
        <taxon>Bacteria</taxon>
        <taxon>Bacillati</taxon>
        <taxon>Bacillota</taxon>
        <taxon>Bacilli</taxon>
        <taxon>Bacillales</taxon>
        <taxon>Bacillaceae</taxon>
        <taxon>Heyndrickxia</taxon>
    </lineage>
</organism>
<evidence type="ECO:0000313" key="1">
    <source>
        <dbReference type="EMBL" id="PKR85252.1"/>
    </source>
</evidence>